<name>D6XTA2_BACIE</name>
<dbReference type="GO" id="GO:0006777">
    <property type="term" value="P:Mo-molybdopterin cofactor biosynthetic process"/>
    <property type="evidence" value="ECO:0007669"/>
    <property type="project" value="InterPro"/>
</dbReference>
<feature type="domain" description="Molybdopterin-guanine dinucleotide biosynthesis protein B (MobB)" evidence="1">
    <location>
        <begin position="5"/>
        <end position="134"/>
    </location>
</feature>
<evidence type="ECO:0000313" key="3">
    <source>
        <dbReference type="Proteomes" id="UP000000271"/>
    </source>
</evidence>
<gene>
    <name evidence="2" type="ordered locus">Bsel_1526</name>
</gene>
<dbReference type="Pfam" id="PF03205">
    <property type="entry name" value="MobB"/>
    <property type="match status" value="1"/>
</dbReference>
<dbReference type="EMBL" id="CP001791">
    <property type="protein sequence ID" value="ADH99038.1"/>
    <property type="molecule type" value="Genomic_DNA"/>
</dbReference>
<sequence length="172" mass="19611">MIIHQITGFTNSGKTTIMTELIAYLSDLGYRVCTIKHHGHTDSLKPEYEPKDSMKHRNAGAKASLVYSDQNELQLIADQTPEKLTLEQLISLYSVFHFDILLIEGYKHAGYPKTFVMRDQDRKTGLSDFKHVKATISQGPAEQPGTTPVFQRDRLDEYFEWFLKSIVKEGSS</sequence>
<dbReference type="CDD" id="cd03116">
    <property type="entry name" value="MobB"/>
    <property type="match status" value="1"/>
</dbReference>
<dbReference type="eggNOG" id="COG1763">
    <property type="taxonomic scope" value="Bacteria"/>
</dbReference>
<evidence type="ECO:0000313" key="2">
    <source>
        <dbReference type="EMBL" id="ADH99038.1"/>
    </source>
</evidence>
<evidence type="ECO:0000259" key="1">
    <source>
        <dbReference type="Pfam" id="PF03205"/>
    </source>
</evidence>
<dbReference type="NCBIfam" id="TIGR00176">
    <property type="entry name" value="mobB"/>
    <property type="match status" value="1"/>
</dbReference>
<dbReference type="GO" id="GO:0005525">
    <property type="term" value="F:GTP binding"/>
    <property type="evidence" value="ECO:0007669"/>
    <property type="project" value="InterPro"/>
</dbReference>
<dbReference type="Proteomes" id="UP000000271">
    <property type="component" value="Chromosome"/>
</dbReference>
<dbReference type="Gene3D" id="3.40.50.300">
    <property type="entry name" value="P-loop containing nucleotide triphosphate hydrolases"/>
    <property type="match status" value="1"/>
</dbReference>
<organism evidence="2 3">
    <name type="scientific">Bacillus selenitireducens (strain ATCC 700615 / DSM 15326 / MLS10)</name>
    <dbReference type="NCBI Taxonomy" id="439292"/>
    <lineage>
        <taxon>Bacteria</taxon>
        <taxon>Bacillati</taxon>
        <taxon>Bacillota</taxon>
        <taxon>Bacilli</taxon>
        <taxon>Bacillales</taxon>
        <taxon>Bacillaceae</taxon>
        <taxon>Salisediminibacterium</taxon>
    </lineage>
</organism>
<dbReference type="OrthoDB" id="9786803at2"/>
<reference evidence="2" key="1">
    <citation type="submission" date="2009-10" db="EMBL/GenBank/DDBJ databases">
        <title>Complete sequence of Bacillus selenitireducens MLS10.</title>
        <authorList>
            <consortium name="US DOE Joint Genome Institute"/>
            <person name="Lucas S."/>
            <person name="Copeland A."/>
            <person name="Lapidus A."/>
            <person name="Glavina del Rio T."/>
            <person name="Dalin E."/>
            <person name="Tice H."/>
            <person name="Bruce D."/>
            <person name="Goodwin L."/>
            <person name="Pitluck S."/>
            <person name="Sims D."/>
            <person name="Brettin T."/>
            <person name="Detter J.C."/>
            <person name="Han C."/>
            <person name="Larimer F."/>
            <person name="Land M."/>
            <person name="Hauser L."/>
            <person name="Kyrpides N."/>
            <person name="Ovchinnikova G."/>
            <person name="Stolz J."/>
        </authorList>
    </citation>
    <scope>NUCLEOTIDE SEQUENCE [LARGE SCALE GENOMIC DNA]</scope>
    <source>
        <strain evidence="2">MLS10</strain>
    </source>
</reference>
<dbReference type="InterPro" id="IPR004435">
    <property type="entry name" value="MobB_dom"/>
</dbReference>
<dbReference type="RefSeq" id="WP_013172462.1">
    <property type="nucleotide sequence ID" value="NC_014219.1"/>
</dbReference>
<dbReference type="SUPFAM" id="SSF52540">
    <property type="entry name" value="P-loop containing nucleoside triphosphate hydrolases"/>
    <property type="match status" value="1"/>
</dbReference>
<dbReference type="InterPro" id="IPR052539">
    <property type="entry name" value="MGD_biosynthesis_adapter"/>
</dbReference>
<dbReference type="InterPro" id="IPR027417">
    <property type="entry name" value="P-loop_NTPase"/>
</dbReference>
<dbReference type="STRING" id="439292.Bsel_1526"/>
<accession>D6XTA2</accession>
<dbReference type="PANTHER" id="PTHR40072:SF1">
    <property type="entry name" value="MOLYBDOPTERIN-GUANINE DINUCLEOTIDE BIOSYNTHESIS ADAPTER PROTEIN"/>
    <property type="match status" value="1"/>
</dbReference>
<proteinExistence type="predicted"/>
<protein>
    <submittedName>
        <fullName evidence="2">Molybdopterin-guanine dinucleotide biosynthesis protein B</fullName>
    </submittedName>
</protein>
<dbReference type="PANTHER" id="PTHR40072">
    <property type="entry name" value="MOLYBDOPTERIN-GUANINE DINUCLEOTIDE BIOSYNTHESIS ADAPTER PROTEIN-RELATED"/>
    <property type="match status" value="1"/>
</dbReference>
<dbReference type="AlphaFoldDB" id="D6XTA2"/>
<dbReference type="HOGENOM" id="CLU_068199_1_0_9"/>
<dbReference type="KEGG" id="bse:Bsel_1526"/>
<keyword evidence="3" id="KW-1185">Reference proteome</keyword>